<evidence type="ECO:0000313" key="2">
    <source>
        <dbReference type="Proteomes" id="UP000826195"/>
    </source>
</evidence>
<name>A0AAV7IK31_COTGL</name>
<keyword evidence="2" id="KW-1185">Reference proteome</keyword>
<proteinExistence type="predicted"/>
<comment type="caution">
    <text evidence="1">The sequence shown here is derived from an EMBL/GenBank/DDBJ whole genome shotgun (WGS) entry which is preliminary data.</text>
</comment>
<reference evidence="1 2" key="1">
    <citation type="journal article" date="2021" name="J. Hered.">
        <title>A chromosome-level genome assembly of the parasitoid wasp, Cotesia glomerata (Hymenoptera: Braconidae).</title>
        <authorList>
            <person name="Pinto B.J."/>
            <person name="Weis J.J."/>
            <person name="Gamble T."/>
            <person name="Ode P.J."/>
            <person name="Paul R."/>
            <person name="Zaspel J.M."/>
        </authorList>
    </citation>
    <scope>NUCLEOTIDE SEQUENCE [LARGE SCALE GENOMIC DNA]</scope>
    <source>
        <strain evidence="1">CgM1</strain>
    </source>
</reference>
<dbReference type="AlphaFoldDB" id="A0AAV7IK31"/>
<gene>
    <name evidence="1" type="ORF">KQX54_007536</name>
</gene>
<evidence type="ECO:0000313" key="1">
    <source>
        <dbReference type="EMBL" id="KAH0552234.1"/>
    </source>
</evidence>
<dbReference type="EMBL" id="JAHXZJ010001492">
    <property type="protein sequence ID" value="KAH0552234.1"/>
    <property type="molecule type" value="Genomic_DNA"/>
</dbReference>
<dbReference type="Proteomes" id="UP000826195">
    <property type="component" value="Unassembled WGS sequence"/>
</dbReference>
<protein>
    <submittedName>
        <fullName evidence="1">Uncharacterized protein</fullName>
    </submittedName>
</protein>
<accession>A0AAV7IK31</accession>
<sequence length="77" mass="8485">MNARAWSPGVGIVLHYYRGLLSVTSAPCAVRVLYHWALDAEVTNALSNENAITLSCMLNHDHAWLVARNFAVGSREC</sequence>
<organism evidence="1 2">
    <name type="scientific">Cotesia glomerata</name>
    <name type="common">Lepidopteran parasitic wasp</name>
    <name type="synonym">Apanteles glomeratus</name>
    <dbReference type="NCBI Taxonomy" id="32391"/>
    <lineage>
        <taxon>Eukaryota</taxon>
        <taxon>Metazoa</taxon>
        <taxon>Ecdysozoa</taxon>
        <taxon>Arthropoda</taxon>
        <taxon>Hexapoda</taxon>
        <taxon>Insecta</taxon>
        <taxon>Pterygota</taxon>
        <taxon>Neoptera</taxon>
        <taxon>Endopterygota</taxon>
        <taxon>Hymenoptera</taxon>
        <taxon>Apocrita</taxon>
        <taxon>Ichneumonoidea</taxon>
        <taxon>Braconidae</taxon>
        <taxon>Microgastrinae</taxon>
        <taxon>Cotesia</taxon>
    </lineage>
</organism>